<evidence type="ECO:0000313" key="2">
    <source>
        <dbReference type="Proteomes" id="UP000007755"/>
    </source>
</evidence>
<proteinExistence type="predicted"/>
<evidence type="ECO:0000313" key="1">
    <source>
        <dbReference type="EMBL" id="EGI66067.1"/>
    </source>
</evidence>
<sequence>MLIKGGSSVSNRLLALLNTDTYDGYPQSVTARPTTSDERHGGSLAIVFQHGVFRLGSPGSLFDKYARILWPRPSASDEGRCRPKSQRAARDCERESNTAAAVAVLMRVAESIAEY</sequence>
<dbReference type="Proteomes" id="UP000007755">
    <property type="component" value="Unassembled WGS sequence"/>
</dbReference>
<organism evidence="2">
    <name type="scientific">Acromyrmex echinatior</name>
    <name type="common">Panamanian leafcutter ant</name>
    <name type="synonym">Acromyrmex octospinosus echinatior</name>
    <dbReference type="NCBI Taxonomy" id="103372"/>
    <lineage>
        <taxon>Eukaryota</taxon>
        <taxon>Metazoa</taxon>
        <taxon>Ecdysozoa</taxon>
        <taxon>Arthropoda</taxon>
        <taxon>Hexapoda</taxon>
        <taxon>Insecta</taxon>
        <taxon>Pterygota</taxon>
        <taxon>Neoptera</taxon>
        <taxon>Endopterygota</taxon>
        <taxon>Hymenoptera</taxon>
        <taxon>Apocrita</taxon>
        <taxon>Aculeata</taxon>
        <taxon>Formicoidea</taxon>
        <taxon>Formicidae</taxon>
        <taxon>Myrmicinae</taxon>
        <taxon>Acromyrmex</taxon>
    </lineage>
</organism>
<accession>F4WID6</accession>
<gene>
    <name evidence="1" type="ORF">G5I_05459</name>
</gene>
<keyword evidence="2" id="KW-1185">Reference proteome</keyword>
<dbReference type="EMBL" id="GL888175">
    <property type="protein sequence ID" value="EGI66067.1"/>
    <property type="molecule type" value="Genomic_DNA"/>
</dbReference>
<reference evidence="1" key="1">
    <citation type="submission" date="2011-02" db="EMBL/GenBank/DDBJ databases">
        <title>The genome of the leaf-cutting ant Acromyrmex echinatior suggests key adaptations to social evolution and fungus farming.</title>
        <authorList>
            <person name="Nygaard S."/>
            <person name="Zhang G."/>
        </authorList>
    </citation>
    <scope>NUCLEOTIDE SEQUENCE</scope>
</reference>
<dbReference type="InParanoid" id="F4WID6"/>
<dbReference type="AlphaFoldDB" id="F4WID6"/>
<protein>
    <submittedName>
        <fullName evidence="1">Uncharacterized protein</fullName>
    </submittedName>
</protein>
<name>F4WID6_ACREC</name>